<feature type="region of interest" description="Disordered" evidence="1">
    <location>
        <begin position="619"/>
        <end position="657"/>
    </location>
</feature>
<dbReference type="PANTHER" id="PTHR34775:SF2">
    <property type="entry name" value="OS01G0765500 PROTEIN"/>
    <property type="match status" value="1"/>
</dbReference>
<keyword evidence="4" id="KW-1185">Reference proteome</keyword>
<keyword evidence="2" id="KW-0812">Transmembrane</keyword>
<feature type="transmembrane region" description="Helical" evidence="2">
    <location>
        <begin position="454"/>
        <end position="474"/>
    </location>
</feature>
<feature type="compositionally biased region" description="Low complexity" evidence="1">
    <location>
        <begin position="150"/>
        <end position="165"/>
    </location>
</feature>
<dbReference type="Proteomes" id="UP001341281">
    <property type="component" value="Chromosome 04"/>
</dbReference>
<proteinExistence type="predicted"/>
<feature type="region of interest" description="Disordered" evidence="1">
    <location>
        <begin position="133"/>
        <end position="187"/>
    </location>
</feature>
<feature type="region of interest" description="Disordered" evidence="1">
    <location>
        <begin position="1"/>
        <end position="111"/>
    </location>
</feature>
<accession>A0AAQ3TBA9</accession>
<evidence type="ECO:0000256" key="1">
    <source>
        <dbReference type="SAM" id="MobiDB-lite"/>
    </source>
</evidence>
<sequence length="657" mass="71288">MEFPKREPALPQGSPRRSPKAMRPAAATEGDENASPKRPVPACAASPPQRKKVLGQRNDGGGVGGTEANASPPAPQPKPKPAPTPPTLAGRGAGPYDPKTNYTTPRPEFLRYDPERRREILLRVARAAEVEFDDCSSTASGTADSEDDGGSVSSGAALASPVSSARTSDSKAELDDGNEGEEEEEVVAPARRGRWARRPFLLLVAVACSFCYIYCMNPTAFPVYSKDDIDLVGTVGGLYDDGDHALDSWRFLGADYMMDPEGVLEETVSQTAQQHTEDVVHLYDQRISPRNLVAVTMIGLADICLNVPLGEFTCQIAGESSENVSDLKESSELDKLEIEAAIEYFLNGEQNSEVGCLSGTISLDSIGSTCHSADMEEGSSGLVHQEEGETHSDRSGLQLVSMETTIKPVSDKLIDTMGLESQELNLWQHENTAEAAKAICSTVRFLWSAMGPHFLQILVWLSVAGMVAALFICYQRSRHTAAPASQHVNSKSHGEVPALVPHQVVQLPVPSSPQAVQLPGLTVPNQALHLSPRFKVPMDAVQKSLPKPDLFVRPKADSMKASNGNFLNHRDVDSSKPPVVELLGEFMFANNSSIQKLPELLKKDVEKMQMDFSIVRSPNVQRERTEENPVKGEKIPASVTPTPLRRSNRLRDKVTTP</sequence>
<dbReference type="AlphaFoldDB" id="A0AAQ3TBA9"/>
<feature type="compositionally biased region" description="Pro residues" evidence="1">
    <location>
        <begin position="72"/>
        <end position="86"/>
    </location>
</feature>
<feature type="compositionally biased region" description="Acidic residues" evidence="1">
    <location>
        <begin position="175"/>
        <end position="186"/>
    </location>
</feature>
<dbReference type="EMBL" id="CP144748">
    <property type="protein sequence ID" value="WVZ68709.1"/>
    <property type="molecule type" value="Genomic_DNA"/>
</dbReference>
<reference evidence="3 4" key="1">
    <citation type="submission" date="2024-02" db="EMBL/GenBank/DDBJ databases">
        <title>High-quality chromosome-scale genome assembly of Pensacola bahiagrass (Paspalum notatum Flugge var. saurae).</title>
        <authorList>
            <person name="Vega J.M."/>
            <person name="Podio M."/>
            <person name="Orjuela J."/>
            <person name="Siena L.A."/>
            <person name="Pessino S.C."/>
            <person name="Combes M.C."/>
            <person name="Mariac C."/>
            <person name="Albertini E."/>
            <person name="Pupilli F."/>
            <person name="Ortiz J.P.A."/>
            <person name="Leblanc O."/>
        </authorList>
    </citation>
    <scope>NUCLEOTIDE SEQUENCE [LARGE SCALE GENOMIC DNA]</scope>
    <source>
        <strain evidence="3">R1</strain>
        <tissue evidence="3">Leaf</tissue>
    </source>
</reference>
<feature type="compositionally biased region" description="Basic and acidic residues" evidence="1">
    <location>
        <begin position="621"/>
        <end position="634"/>
    </location>
</feature>
<gene>
    <name evidence="3" type="ORF">U9M48_017616</name>
</gene>
<dbReference type="PANTHER" id="PTHR34775">
    <property type="entry name" value="TRANSMEMBRANE PROTEIN"/>
    <property type="match status" value="1"/>
</dbReference>
<name>A0AAQ3TBA9_PASNO</name>
<evidence type="ECO:0000313" key="3">
    <source>
        <dbReference type="EMBL" id="WVZ68709.1"/>
    </source>
</evidence>
<keyword evidence="2" id="KW-1133">Transmembrane helix</keyword>
<organism evidence="3 4">
    <name type="scientific">Paspalum notatum var. saurae</name>
    <dbReference type="NCBI Taxonomy" id="547442"/>
    <lineage>
        <taxon>Eukaryota</taxon>
        <taxon>Viridiplantae</taxon>
        <taxon>Streptophyta</taxon>
        <taxon>Embryophyta</taxon>
        <taxon>Tracheophyta</taxon>
        <taxon>Spermatophyta</taxon>
        <taxon>Magnoliopsida</taxon>
        <taxon>Liliopsida</taxon>
        <taxon>Poales</taxon>
        <taxon>Poaceae</taxon>
        <taxon>PACMAD clade</taxon>
        <taxon>Panicoideae</taxon>
        <taxon>Andropogonodae</taxon>
        <taxon>Paspaleae</taxon>
        <taxon>Paspalinae</taxon>
        <taxon>Paspalum</taxon>
    </lineage>
</organism>
<evidence type="ECO:0000256" key="2">
    <source>
        <dbReference type="SAM" id="Phobius"/>
    </source>
</evidence>
<keyword evidence="2" id="KW-0472">Membrane</keyword>
<evidence type="ECO:0000313" key="4">
    <source>
        <dbReference type="Proteomes" id="UP001341281"/>
    </source>
</evidence>
<protein>
    <submittedName>
        <fullName evidence="3">Uncharacterized protein</fullName>
    </submittedName>
</protein>